<dbReference type="PRINTS" id="PR00344">
    <property type="entry name" value="BCTRLSENSOR"/>
</dbReference>
<dbReference type="InterPro" id="IPR050351">
    <property type="entry name" value="BphY/WalK/GraS-like"/>
</dbReference>
<dbReference type="Pfam" id="PF02518">
    <property type="entry name" value="HATPase_c"/>
    <property type="match status" value="1"/>
</dbReference>
<evidence type="ECO:0000256" key="4">
    <source>
        <dbReference type="ARBA" id="ARBA00022553"/>
    </source>
</evidence>
<comment type="catalytic activity">
    <reaction evidence="1">
        <text>ATP + protein L-histidine = ADP + protein N-phospho-L-histidine.</text>
        <dbReference type="EC" id="2.7.13.3"/>
    </reaction>
</comment>
<feature type="domain" description="Histidine kinase" evidence="8">
    <location>
        <begin position="358"/>
        <end position="572"/>
    </location>
</feature>
<sequence length="580" mass="63579">MTQSPATARDLFHRRLEQSLLAAFLLMVTLLCAAAGLYGRQERQDRITSATEQAATLTRALEEHVRRSMDAVDAALDSLALDATARRDGAQRDPDAMQRELRHKRALLPQVRWLAVFGPDLELQAASGSDELLGQTAQLRQTLARQMETADTRLQIGAPLGDPQAPAIPVSRRIVGADGSVLGIAVALLDSAHFERFYRELQLSPAQSLVLSRGDGTLLLRHPHYEAMKPGLDMSALSPVYRLPRPLAGPVTLLATSVVDGVERLLTYREIEQPSLMVGIGQDLDPLLAPWRQRVMSLAFGVVGVVAALTVLLWVALAQIHSSAEAARRHRETLEHKVRERTAELEHANEELRAFTYSASHDLRGPLNGIHGVMQLLRSRHGHQLPDTALDILHHAENSVANMVRLTEDLLTLSGIGRRTLEPQPVDLSAMAWEIAAELADADPEYHVELRVEPGMSVVGDPGLLRIALQNLLANAWKYGSRADQPQVEVMSEVFNGERIFIVRDNGAGFDAAHAHRLFQPFQRLHSSREFPGTGVGLATVARVVRRHGGRVWADGAPGAGAAFRFTLPEPDDRTLAQPA</sequence>
<evidence type="ECO:0000256" key="5">
    <source>
        <dbReference type="ARBA" id="ARBA00022679"/>
    </source>
</evidence>
<dbReference type="PANTHER" id="PTHR42878">
    <property type="entry name" value="TWO-COMPONENT HISTIDINE KINASE"/>
    <property type="match status" value="1"/>
</dbReference>
<reference evidence="9 10" key="1">
    <citation type="journal article" date="2012" name="J. Bacteriol.">
        <title>Complete genome sequence of phototrophic betaproteobacterium Rubrivivax gelatinosus IL144.</title>
        <authorList>
            <person name="Nagashima S."/>
            <person name="Kamimura A."/>
            <person name="Shimizu T."/>
            <person name="Nakamura-isaki S."/>
            <person name="Aono E."/>
            <person name="Sakamoto K."/>
            <person name="Ichikawa N."/>
            <person name="Nakazawa H."/>
            <person name="Sekine M."/>
            <person name="Yamazaki S."/>
            <person name="Fujita N."/>
            <person name="Shimada K."/>
            <person name="Hanada S."/>
            <person name="Nagashima K.V.P."/>
        </authorList>
    </citation>
    <scope>NUCLEOTIDE SEQUENCE [LARGE SCALE GENOMIC DNA]</scope>
    <source>
        <strain evidence="10">NBRC 100245 / IL144</strain>
    </source>
</reference>
<keyword evidence="7" id="KW-0472">Membrane</keyword>
<dbReference type="SUPFAM" id="SSF47384">
    <property type="entry name" value="Homodimeric domain of signal transducing histidine kinase"/>
    <property type="match status" value="1"/>
</dbReference>
<evidence type="ECO:0000256" key="3">
    <source>
        <dbReference type="ARBA" id="ARBA00012438"/>
    </source>
</evidence>
<dbReference type="CDD" id="cd12915">
    <property type="entry name" value="PDC2_DGC_like"/>
    <property type="match status" value="1"/>
</dbReference>
<dbReference type="GO" id="GO:0005886">
    <property type="term" value="C:plasma membrane"/>
    <property type="evidence" value="ECO:0007669"/>
    <property type="project" value="UniProtKB-SubCell"/>
</dbReference>
<proteinExistence type="predicted"/>
<keyword evidence="5 9" id="KW-0808">Transferase</keyword>
<dbReference type="PANTHER" id="PTHR42878:SF15">
    <property type="entry name" value="BACTERIOPHYTOCHROME"/>
    <property type="match status" value="1"/>
</dbReference>
<protein>
    <recommendedName>
        <fullName evidence="3">histidine kinase</fullName>
        <ecNumber evidence="3">2.7.13.3</ecNumber>
    </recommendedName>
</protein>
<dbReference type="EC" id="2.7.13.3" evidence="3"/>
<dbReference type="Pfam" id="PF22588">
    <property type="entry name" value="dCache_1_like"/>
    <property type="match status" value="1"/>
</dbReference>
<feature type="transmembrane region" description="Helical" evidence="7">
    <location>
        <begin position="20"/>
        <end position="39"/>
    </location>
</feature>
<dbReference type="Pfam" id="PF00512">
    <property type="entry name" value="HisKA"/>
    <property type="match status" value="1"/>
</dbReference>
<feature type="transmembrane region" description="Helical" evidence="7">
    <location>
        <begin position="295"/>
        <end position="317"/>
    </location>
</feature>
<dbReference type="SMART" id="SM00387">
    <property type="entry name" value="HATPase_c"/>
    <property type="match status" value="1"/>
</dbReference>
<dbReference type="PROSITE" id="PS50109">
    <property type="entry name" value="HIS_KIN"/>
    <property type="match status" value="1"/>
</dbReference>
<keyword evidence="10" id="KW-1185">Reference proteome</keyword>
<evidence type="ECO:0000256" key="7">
    <source>
        <dbReference type="SAM" id="Phobius"/>
    </source>
</evidence>
<dbReference type="HOGENOM" id="CLU_470004_0_0_4"/>
<accession>I0HWM2</accession>
<dbReference type="CDD" id="cd00082">
    <property type="entry name" value="HisKA"/>
    <property type="match status" value="1"/>
</dbReference>
<comment type="subcellular location">
    <subcellularLocation>
        <location evidence="2">Cell inner membrane</location>
        <topology evidence="2">Multi-pass membrane protein</topology>
    </subcellularLocation>
</comment>
<keyword evidence="6" id="KW-0418">Kinase</keyword>
<evidence type="ECO:0000259" key="8">
    <source>
        <dbReference type="PROSITE" id="PS50109"/>
    </source>
</evidence>
<organism evidence="9 10">
    <name type="scientific">Rubrivivax gelatinosus (strain NBRC 100245 / IL144)</name>
    <dbReference type="NCBI Taxonomy" id="983917"/>
    <lineage>
        <taxon>Bacteria</taxon>
        <taxon>Pseudomonadati</taxon>
        <taxon>Pseudomonadota</taxon>
        <taxon>Betaproteobacteria</taxon>
        <taxon>Burkholderiales</taxon>
        <taxon>Sphaerotilaceae</taxon>
        <taxon>Rubrivivax</taxon>
    </lineage>
</organism>
<name>I0HWM2_RUBGI</name>
<dbReference type="InterPro" id="IPR054327">
    <property type="entry name" value="His-kinase-like_sensor"/>
</dbReference>
<dbReference type="PATRIC" id="fig|983917.3.peg.3973"/>
<dbReference type="InterPro" id="IPR036890">
    <property type="entry name" value="HATPase_C_sf"/>
</dbReference>
<evidence type="ECO:0000313" key="9">
    <source>
        <dbReference type="EMBL" id="BAL97409.1"/>
    </source>
</evidence>
<dbReference type="InterPro" id="IPR036097">
    <property type="entry name" value="HisK_dim/P_sf"/>
</dbReference>
<dbReference type="GO" id="GO:0000156">
    <property type="term" value="F:phosphorelay response regulator activity"/>
    <property type="evidence" value="ECO:0007669"/>
    <property type="project" value="TreeGrafter"/>
</dbReference>
<dbReference type="EMBL" id="AP012320">
    <property type="protein sequence ID" value="BAL97409.1"/>
    <property type="molecule type" value="Genomic_DNA"/>
</dbReference>
<dbReference type="AlphaFoldDB" id="I0HWM2"/>
<dbReference type="GO" id="GO:0030295">
    <property type="term" value="F:protein kinase activator activity"/>
    <property type="evidence" value="ECO:0007669"/>
    <property type="project" value="TreeGrafter"/>
</dbReference>
<dbReference type="Gene3D" id="3.30.565.10">
    <property type="entry name" value="Histidine kinase-like ATPase, C-terminal domain"/>
    <property type="match status" value="1"/>
</dbReference>
<evidence type="ECO:0000313" key="10">
    <source>
        <dbReference type="Proteomes" id="UP000007883"/>
    </source>
</evidence>
<dbReference type="Gene3D" id="3.30.450.20">
    <property type="entry name" value="PAS domain"/>
    <property type="match status" value="2"/>
</dbReference>
<dbReference type="GO" id="GO:0000155">
    <property type="term" value="F:phosphorelay sensor kinase activity"/>
    <property type="evidence" value="ECO:0007669"/>
    <property type="project" value="InterPro"/>
</dbReference>
<gene>
    <name evidence="9" type="ordered locus">RGE_40730</name>
</gene>
<keyword evidence="4" id="KW-0597">Phosphoprotein</keyword>
<dbReference type="SUPFAM" id="SSF55874">
    <property type="entry name" value="ATPase domain of HSP90 chaperone/DNA topoisomerase II/histidine kinase"/>
    <property type="match status" value="1"/>
</dbReference>
<dbReference type="FunFam" id="3.30.565.10:FF:000006">
    <property type="entry name" value="Sensor histidine kinase WalK"/>
    <property type="match status" value="1"/>
</dbReference>
<dbReference type="Proteomes" id="UP000007883">
    <property type="component" value="Chromosome"/>
</dbReference>
<keyword evidence="7" id="KW-1133">Transmembrane helix</keyword>
<evidence type="ECO:0000256" key="1">
    <source>
        <dbReference type="ARBA" id="ARBA00000085"/>
    </source>
</evidence>
<dbReference type="InterPro" id="IPR003594">
    <property type="entry name" value="HATPase_dom"/>
</dbReference>
<dbReference type="STRING" id="983917.RGE_40730"/>
<evidence type="ECO:0000256" key="6">
    <source>
        <dbReference type="ARBA" id="ARBA00022777"/>
    </source>
</evidence>
<dbReference type="InterPro" id="IPR003661">
    <property type="entry name" value="HisK_dim/P_dom"/>
</dbReference>
<dbReference type="GO" id="GO:0007234">
    <property type="term" value="P:osmosensory signaling via phosphorelay pathway"/>
    <property type="evidence" value="ECO:0007669"/>
    <property type="project" value="TreeGrafter"/>
</dbReference>
<dbReference type="CDD" id="cd12914">
    <property type="entry name" value="PDC1_DGC_like"/>
    <property type="match status" value="1"/>
</dbReference>
<dbReference type="KEGG" id="rge:RGE_40730"/>
<dbReference type="eggNOG" id="COG4251">
    <property type="taxonomic scope" value="Bacteria"/>
</dbReference>
<dbReference type="RefSeq" id="WP_014430259.1">
    <property type="nucleotide sequence ID" value="NC_017075.1"/>
</dbReference>
<dbReference type="InterPro" id="IPR005467">
    <property type="entry name" value="His_kinase_dom"/>
</dbReference>
<keyword evidence="7" id="KW-0812">Transmembrane</keyword>
<dbReference type="Gene3D" id="1.10.287.130">
    <property type="match status" value="1"/>
</dbReference>
<evidence type="ECO:0000256" key="2">
    <source>
        <dbReference type="ARBA" id="ARBA00004429"/>
    </source>
</evidence>
<dbReference type="SMART" id="SM00388">
    <property type="entry name" value="HisKA"/>
    <property type="match status" value="1"/>
</dbReference>
<dbReference type="InterPro" id="IPR004358">
    <property type="entry name" value="Sig_transdc_His_kin-like_C"/>
</dbReference>